<accession>M5FZR8</accession>
<dbReference type="EMBL" id="JH795863">
    <property type="protein sequence ID" value="EJU02004.1"/>
    <property type="molecule type" value="Genomic_DNA"/>
</dbReference>
<evidence type="ECO:0000313" key="3">
    <source>
        <dbReference type="EMBL" id="EJU02004.1"/>
    </source>
</evidence>
<feature type="region of interest" description="Disordered" evidence="1">
    <location>
        <begin position="93"/>
        <end position="115"/>
    </location>
</feature>
<dbReference type="HOGENOM" id="CLU_2108930_0_0_1"/>
<reference evidence="3 4" key="1">
    <citation type="journal article" date="2012" name="Science">
        <title>The Paleozoic origin of enzymatic lignin decomposition reconstructed from 31 fungal genomes.</title>
        <authorList>
            <person name="Floudas D."/>
            <person name="Binder M."/>
            <person name="Riley R."/>
            <person name="Barry K."/>
            <person name="Blanchette R.A."/>
            <person name="Henrissat B."/>
            <person name="Martinez A.T."/>
            <person name="Otillar R."/>
            <person name="Spatafora J.W."/>
            <person name="Yadav J.S."/>
            <person name="Aerts A."/>
            <person name="Benoit I."/>
            <person name="Boyd A."/>
            <person name="Carlson A."/>
            <person name="Copeland A."/>
            <person name="Coutinho P.M."/>
            <person name="de Vries R.P."/>
            <person name="Ferreira P."/>
            <person name="Findley K."/>
            <person name="Foster B."/>
            <person name="Gaskell J."/>
            <person name="Glotzer D."/>
            <person name="Gorecki P."/>
            <person name="Heitman J."/>
            <person name="Hesse C."/>
            <person name="Hori C."/>
            <person name="Igarashi K."/>
            <person name="Jurgens J.A."/>
            <person name="Kallen N."/>
            <person name="Kersten P."/>
            <person name="Kohler A."/>
            <person name="Kuees U."/>
            <person name="Kumar T.K.A."/>
            <person name="Kuo A."/>
            <person name="LaButti K."/>
            <person name="Larrondo L.F."/>
            <person name="Lindquist E."/>
            <person name="Ling A."/>
            <person name="Lombard V."/>
            <person name="Lucas S."/>
            <person name="Lundell T."/>
            <person name="Martin R."/>
            <person name="McLaughlin D.J."/>
            <person name="Morgenstern I."/>
            <person name="Morin E."/>
            <person name="Murat C."/>
            <person name="Nagy L.G."/>
            <person name="Nolan M."/>
            <person name="Ohm R.A."/>
            <person name="Patyshakuliyeva A."/>
            <person name="Rokas A."/>
            <person name="Ruiz-Duenas F.J."/>
            <person name="Sabat G."/>
            <person name="Salamov A."/>
            <person name="Samejima M."/>
            <person name="Schmutz J."/>
            <person name="Slot J.C."/>
            <person name="St John F."/>
            <person name="Stenlid J."/>
            <person name="Sun H."/>
            <person name="Sun S."/>
            <person name="Syed K."/>
            <person name="Tsang A."/>
            <person name="Wiebenga A."/>
            <person name="Young D."/>
            <person name="Pisabarro A."/>
            <person name="Eastwood D.C."/>
            <person name="Martin F."/>
            <person name="Cullen D."/>
            <person name="Grigoriev I.V."/>
            <person name="Hibbett D.S."/>
        </authorList>
    </citation>
    <scope>NUCLEOTIDE SEQUENCE [LARGE SCALE GENOMIC DNA]</scope>
    <source>
        <strain evidence="3 4">DJM-731 SS1</strain>
    </source>
</reference>
<feature type="chain" id="PRO_5004067480" evidence="2">
    <location>
        <begin position="22"/>
        <end position="115"/>
    </location>
</feature>
<feature type="signal peptide" evidence="2">
    <location>
        <begin position="1"/>
        <end position="21"/>
    </location>
</feature>
<organism evidence="3 4">
    <name type="scientific">Dacryopinax primogenitus (strain DJM 731)</name>
    <name type="common">Brown rot fungus</name>
    <dbReference type="NCBI Taxonomy" id="1858805"/>
    <lineage>
        <taxon>Eukaryota</taxon>
        <taxon>Fungi</taxon>
        <taxon>Dikarya</taxon>
        <taxon>Basidiomycota</taxon>
        <taxon>Agaricomycotina</taxon>
        <taxon>Dacrymycetes</taxon>
        <taxon>Dacrymycetales</taxon>
        <taxon>Dacrymycetaceae</taxon>
        <taxon>Dacryopinax</taxon>
    </lineage>
</organism>
<dbReference type="Proteomes" id="UP000030653">
    <property type="component" value="Unassembled WGS sequence"/>
</dbReference>
<protein>
    <submittedName>
        <fullName evidence="3">Uncharacterized protein</fullName>
    </submittedName>
</protein>
<sequence length="115" mass="12310">MPIVSTILMALFAFMLASINATPILPRNEHAPAPDAWCGGHPCGGYKRDALAETNTFGPSTPILVRHESVSAPHADAWCGGRQCEEYKRLEHLESETSDPSGEITYCGGAPCPVD</sequence>
<dbReference type="RefSeq" id="XP_040628901.1">
    <property type="nucleotide sequence ID" value="XM_040772783.1"/>
</dbReference>
<keyword evidence="4" id="KW-1185">Reference proteome</keyword>
<evidence type="ECO:0000256" key="1">
    <source>
        <dbReference type="SAM" id="MobiDB-lite"/>
    </source>
</evidence>
<evidence type="ECO:0000256" key="2">
    <source>
        <dbReference type="SAM" id="SignalP"/>
    </source>
</evidence>
<dbReference type="AlphaFoldDB" id="M5FZR8"/>
<gene>
    <name evidence="3" type="ORF">DACRYDRAFT_22406</name>
</gene>
<keyword evidence="2" id="KW-0732">Signal</keyword>
<evidence type="ECO:0000313" key="4">
    <source>
        <dbReference type="Proteomes" id="UP000030653"/>
    </source>
</evidence>
<name>M5FZR8_DACPD</name>
<proteinExistence type="predicted"/>
<dbReference type="GeneID" id="63687845"/>